<dbReference type="InterPro" id="IPR022121">
    <property type="entry name" value="Peptidase_M73_camelysin"/>
</dbReference>
<dbReference type="Gene3D" id="2.160.20.110">
    <property type="match status" value="1"/>
</dbReference>
<evidence type="ECO:0000313" key="1">
    <source>
        <dbReference type="EMBL" id="MBC8546673.1"/>
    </source>
</evidence>
<reference evidence="1" key="1">
    <citation type="submission" date="2020-08" db="EMBL/GenBank/DDBJ databases">
        <title>Genome public.</title>
        <authorList>
            <person name="Liu C."/>
            <person name="Sun Q."/>
        </authorList>
    </citation>
    <scope>NUCLEOTIDE SEQUENCE</scope>
    <source>
        <strain evidence="1">NSJ-31</strain>
    </source>
</reference>
<dbReference type="Pfam" id="PF12389">
    <property type="entry name" value="Peptidase_M73"/>
    <property type="match status" value="1"/>
</dbReference>
<dbReference type="Proteomes" id="UP000653127">
    <property type="component" value="Unassembled WGS sequence"/>
</dbReference>
<gene>
    <name evidence="1" type="ORF">H8711_06955</name>
</gene>
<protein>
    <submittedName>
        <fullName evidence="1">Uncharacterized protein</fullName>
    </submittedName>
</protein>
<keyword evidence="2" id="KW-1185">Reference proteome</keyword>
<dbReference type="AlphaFoldDB" id="A0A926DZA2"/>
<accession>A0A926DZA2</accession>
<organism evidence="1 2">
    <name type="scientific">Ligaoa zhengdingensis</name>
    <dbReference type="NCBI Taxonomy" id="2763658"/>
    <lineage>
        <taxon>Bacteria</taxon>
        <taxon>Bacillati</taxon>
        <taxon>Bacillota</taxon>
        <taxon>Clostridia</taxon>
        <taxon>Eubacteriales</taxon>
        <taxon>Oscillospiraceae</taxon>
        <taxon>Ligaoa</taxon>
    </lineage>
</organism>
<proteinExistence type="predicted"/>
<comment type="caution">
    <text evidence="1">The sequence shown here is derived from an EMBL/GenBank/DDBJ whole genome shotgun (WGS) entry which is preliminary data.</text>
</comment>
<dbReference type="EMBL" id="JACRST010000008">
    <property type="protein sequence ID" value="MBC8546673.1"/>
    <property type="molecule type" value="Genomic_DNA"/>
</dbReference>
<sequence>MHGNAKKVMLSVFSVLVVLAMVSGATFAWFTDAGFADINFEAGVLDISVSDEMGGMSPLKFDNLRPLTLEQFQAELGPDLTNVNQDGFDPAPNYFCKVVITNEGTLPARLKLTAQSIAVPEGCEVLNMQTDGISVWQDGTVACHNELEDVLKIYVYEEDANGDWMFVEGVNLNAKNKEDGEASEFLPSEHLGAKEERAYVIAAHLPEDVGNTYQAKHFHGALFVSAAQADDGTGWPVLPDDGSELDPDQQQVSIPISFEDKDTGDEVGATTLAVSKSSFAEGVYNVTTEMVKAPKGYRFDPAEQNGDSTLTESTASKVTFTVVADEATSDEVEITVNFEAAGVNVGSTKVTVAKADFVENVYNVTTEMVSAPQNYHFDPTSQTQPSTLTGDSASAVTFTVAADAASTYEYTVEYKVDETVIKTDTGSGPAGEFTYTPDSVIAYNGKNYEPKAASYRFTISATEANEFVVPCEEVLVSGDGSSWEQAIVINTPEELNAVRNGLDKYYILNKDIDLSGYANWTPIGNTAWASGWFTGGLDGNGRTISNVTSTIASATSGTNYATYNGLFGCAYGAELKNITIINANINTNFNNTQAYTGILVGSSYNTTITNVHTNGSVTSKSSGTGGVVGSTWGSSTGSSNSGSISNCSSTAEISTSAGQVGGIVGNCNRPVSGCWFNGSVSNTYSGTAGGIVGQMSSSLSNCWSAGSVEGKQGQSNGVGGLVGHLNGGTLSNCFTVAKVNALNTFNTTAAANRTAQPAVGSATTAANWNSVYFQTGNFYVNNVLNTSWDNYSSGSYLFCFKKDTSEMRTATTFASWEAAVWKIEDGKLPELIANPTVG</sequence>
<name>A0A926DZA2_9FIRM</name>
<dbReference type="RefSeq" id="WP_249282752.1">
    <property type="nucleotide sequence ID" value="NZ_JACRST010000008.1"/>
</dbReference>
<evidence type="ECO:0000313" key="2">
    <source>
        <dbReference type="Proteomes" id="UP000653127"/>
    </source>
</evidence>